<sequence>MLANATLLQHIVQDFTVNTHSQLLNHMLANATLQHIIQDLTVNTHSQLLNHMLANETLQHIIQDFTVNTHSQILNHMLANATLQHIIQDLTRYCRGESKEQWMTDLLYCYSVTMASHRGNLGLRDIY</sequence>
<name>A0A4W5PTK5_9TELE</name>
<dbReference type="Proteomes" id="UP000314982">
    <property type="component" value="Unassembled WGS sequence"/>
</dbReference>
<dbReference type="Pfam" id="PF25781">
    <property type="entry name" value="TPR_TEX10"/>
    <property type="match status" value="1"/>
</dbReference>
<keyword evidence="3" id="KW-1185">Reference proteome</keyword>
<protein>
    <recommendedName>
        <fullName evidence="1">TEX10-like TPR repeats domain-containing protein</fullName>
    </recommendedName>
</protein>
<accession>A0A4W5PTK5</accession>
<proteinExistence type="predicted"/>
<reference evidence="2" key="2">
    <citation type="submission" date="2025-08" db="UniProtKB">
        <authorList>
            <consortium name="Ensembl"/>
        </authorList>
    </citation>
    <scope>IDENTIFICATION</scope>
</reference>
<organism evidence="2 3">
    <name type="scientific">Hucho hucho</name>
    <name type="common">huchen</name>
    <dbReference type="NCBI Taxonomy" id="62062"/>
    <lineage>
        <taxon>Eukaryota</taxon>
        <taxon>Metazoa</taxon>
        <taxon>Chordata</taxon>
        <taxon>Craniata</taxon>
        <taxon>Vertebrata</taxon>
        <taxon>Euteleostomi</taxon>
        <taxon>Actinopterygii</taxon>
        <taxon>Neopterygii</taxon>
        <taxon>Teleostei</taxon>
        <taxon>Protacanthopterygii</taxon>
        <taxon>Salmoniformes</taxon>
        <taxon>Salmonidae</taxon>
        <taxon>Salmoninae</taxon>
        <taxon>Hucho</taxon>
    </lineage>
</organism>
<reference evidence="2" key="3">
    <citation type="submission" date="2025-09" db="UniProtKB">
        <authorList>
            <consortium name="Ensembl"/>
        </authorList>
    </citation>
    <scope>IDENTIFICATION</scope>
</reference>
<dbReference type="STRING" id="62062.ENSHHUP00000068126"/>
<evidence type="ECO:0000313" key="2">
    <source>
        <dbReference type="Ensembl" id="ENSHHUP00000068126.1"/>
    </source>
</evidence>
<dbReference type="AlphaFoldDB" id="A0A4W5PTK5"/>
<evidence type="ECO:0000259" key="1">
    <source>
        <dbReference type="Pfam" id="PF25781"/>
    </source>
</evidence>
<evidence type="ECO:0000313" key="3">
    <source>
        <dbReference type="Proteomes" id="UP000314982"/>
    </source>
</evidence>
<dbReference type="Ensembl" id="ENSHHUT00000070413.1">
    <property type="protein sequence ID" value="ENSHHUP00000068126.1"/>
    <property type="gene ID" value="ENSHHUG00000040174.1"/>
</dbReference>
<reference evidence="3" key="1">
    <citation type="submission" date="2018-06" db="EMBL/GenBank/DDBJ databases">
        <title>Genome assembly of Danube salmon.</title>
        <authorList>
            <person name="Macqueen D.J."/>
            <person name="Gundappa M.K."/>
        </authorList>
    </citation>
    <scope>NUCLEOTIDE SEQUENCE [LARGE SCALE GENOMIC DNA]</scope>
</reference>
<dbReference type="InterPro" id="IPR057949">
    <property type="entry name" value="TPR_TEX10"/>
</dbReference>
<feature type="domain" description="TEX10-like TPR repeats" evidence="1">
    <location>
        <begin position="70"/>
        <end position="115"/>
    </location>
</feature>